<evidence type="ECO:0000256" key="11">
    <source>
        <dbReference type="ARBA" id="ARBA00023179"/>
    </source>
</evidence>
<evidence type="ECO:0000256" key="9">
    <source>
        <dbReference type="ARBA" id="ARBA00022737"/>
    </source>
</evidence>
<dbReference type="FunFam" id="2.60.40.10:FF:000222">
    <property type="entry name" value="Myomesin 1"/>
    <property type="match status" value="1"/>
</dbReference>
<dbReference type="InterPro" id="IPR003598">
    <property type="entry name" value="Ig_sub2"/>
</dbReference>
<keyword evidence="11" id="KW-0514">Muscle protein</keyword>
<feature type="region of interest" description="Disordered" evidence="15">
    <location>
        <begin position="1765"/>
        <end position="1853"/>
    </location>
</feature>
<feature type="domain" description="Fibronectin type-III" evidence="17">
    <location>
        <begin position="693"/>
        <end position="791"/>
    </location>
</feature>
<evidence type="ECO:0000256" key="14">
    <source>
        <dbReference type="ARBA" id="ARBA00082259"/>
    </source>
</evidence>
<dbReference type="GO" id="GO:0005198">
    <property type="term" value="F:structural molecule activity"/>
    <property type="evidence" value="ECO:0007669"/>
    <property type="project" value="UniProtKB-ARBA"/>
</dbReference>
<dbReference type="InterPro" id="IPR036179">
    <property type="entry name" value="Ig-like_dom_sf"/>
</dbReference>
<dbReference type="PRINTS" id="PR00014">
    <property type="entry name" value="FNTYPEIII"/>
</dbReference>
<dbReference type="Pfam" id="PF08235">
    <property type="entry name" value="LNS2"/>
    <property type="match status" value="1"/>
</dbReference>
<feature type="compositionally biased region" description="Polar residues" evidence="15">
    <location>
        <begin position="2047"/>
        <end position="2060"/>
    </location>
</feature>
<dbReference type="FunFam" id="2.60.40.10:FF:000179">
    <property type="entry name" value="Myomesin 2"/>
    <property type="match status" value="1"/>
</dbReference>
<dbReference type="InterPro" id="IPR007110">
    <property type="entry name" value="Ig-like_dom"/>
</dbReference>
<feature type="compositionally biased region" description="Basic and acidic residues" evidence="15">
    <location>
        <begin position="2179"/>
        <end position="2195"/>
    </location>
</feature>
<sequence length="2504" mass="280592">MSSLSLPFYQKHHRHYDRDYRNTQLSSTMQEYRQEEKRSTATHSHSHEYFSGTTSSKDERTKQSKSSHFAGESHSALSNTIEEHNIEKSAMHKSRKVAIRESAERISLNKEIYDTQDFHKRLREDSLLRLPEFIIKPRSHTVWEKQNVKLHCTVSGWPVPRVTWYKNNVSINVHTDPGKYIIDSKYGVHSLEINNCDFDDTAQYRASAMNAKGELSAFASVVVKRFKAEHGDLSFHPGRIAPPSYDYFPGDPHMKFEVHFVDKFNVSIGKEGDTLSLGCTVIVHPNLKRFQPEIQWWRNGIQLLPSKWVEMHWSGETATLTFTHLNKEDEGLYTIRVLTKSGYEVHSAYVFVRDADAEVAGAPGAPLDIYCLDANKDYVIVTWKQPAVDGGSSILGYFVDRCEVGTNHWVQCNDTPVKFARFPVTGLVEGRSYIFRVRAVNNVGISRPSRVSEPVAALDPADKARLKGIPLAPWTGQIIVTEEEPAEGVVPGQPTELAVTEATRNYVVLSWKPPGQRGHEGIMYYVEKCVAGTEDWQRVNPEIPVKSPRFALFDLAEGKSYRFRVRSANSAGISEPSEPTEFTEVTDKLDVPKAPSHVVPSRNTDTSMVVSWEESKDAKELVGYYIEASISGSGKWEPCNNKPVKGKRFICHGLQTGQLYKFRVRAVNAAGLSQFSHESEALEVKAALAAPAPPYGISVLESVRDSMVLGWKQPKFQGGADITGYFVDYREIIDGIPGKWKEANIKAITERAYRIHDLKENMVYQFQVRAINMAGVGLPSLPSEKFTCEEWTIAVPGPPHDVMYTEVRNNSLVLLWKAPIYSGRSEVTGYYADVREADADDEKWRSVNEKEISKRYIKVQGLKEGVKYVFRVRAVNRAGVGKPSDLTEPVTAETPPGTKEIAVNVDDDGVISLTFECADMAEGSKFIWSKNYEDLIDSSRVTMETKGGKTKIIFNDPGKDDLGIYSCVVTETDGVSSSYAIDEAELLRLLELSHEHKFPVVPLKSELAVELLEKGQVRFWLEAERLSPNGQCKFVFNDKEIKNDEKYKIKVDHKTGLVEMIMDKLEDINEGTYTVQLQDGKASNQSSLVLIGDVFKNLQKEAEFQRGEWLRKQGPHFVEYLKWEVNNDCSVLLKCKVANIKKETSIIWYKDDREIMFDEKHDFKDGVCTLLVQQFSKKDAGVYEIVLKDDRGRDSSTLRLLEKAFGDVISEVCRAAAQTATDLKVQSTEHGIRIYSFVTYYLDELKIIWYHKDTKLASTDRVKSGVTGEQLWLQINEPTEKDKGRYTLELFDGKAGHKKSVELSGTVFDEAFAEFQRLKQAAIAEKNRARVIGGLPDVVTIQEGKSLNLTCNVWGEPVPTVSWLKNDRELLGDAHLLLKFDSGKFASFTITDVRTTDSGKYSILVKNKYGTETGDFTLMISKSCGELCVAMYVADAAGNVQETLTKDTSKTTGRKTVIHTGGDLKKPIVEELIATEETPDQTLIPESPEDIVTNATTNKETVHAVNISGKNELPLQSCTEGGRSLNFPGNSQLARARGHNPSAGTETINGRSATLVITRAWPARARARARASGGAEKEESGVTCADRVGKRTGLREAGFSPSEKSQTMNYVGQLLVTVKELYKGLNPATLSGCIDVIVVQQQDGTYQCSPFHVRFGKLGVLRSKENVIDIEINGDPVDLHMKLGDNGEAFFVQETEEENEKVPPHLATSPILTEEGQFFKGMQLTLGKSPADREIKHHDMDSTGQVAAPETSVCIGSIKKKKRRKKKFKLDSKKEDRVSSTGSEDIFEMDISSDDEKPTHSPRGLSHTSLKDNELKEPSSFSHEINYPHSDGDWSPAESASISQPFSPKSDSELMVKPSDVLIPESHMQWSWGEFPESTRVNKRERQEHPETVHITPSENTHFRVIHHSDAMDVDVTACKIVTRAVLKPEARALVDIHQAAVDSEVASSEEMFSNMLSQAPDSRSILATGVSDMSQIDSTSVDIETQLSTVTKLDSPSKKKGLQKRSQHQGPDDIYLDDLTVLAPEDAARYFPKSEFDSSSKRWTESETCSGSQSPQSVGSAAMDSGTECLSDSAADLQDLDFSLCGGLSENTEISKDKFLQHLVTYQQFAENPGIIDDPNLVLRIHNRYYNWALAAPMILSMQAFQKCLPKATIDDWVKEKMPKKSGRWWFWRKKDNAVKQPEAKQDKLDESSKPDPSQNSATSRSKEGDSSSDEDSTNVNEPKASDTKLSENSNQGCSVSYKKSLRLSSEQIASLKLKEGPNDVVFSITTQYQGTCRCEGTIYLWNWDDKVVISDIDGTITKSDALGQILPQLGKDWTHPGIARLYHKIHENGYKFLYCSARAIGMANMTRGYLHWVNDKGTILPRGPLLLAPSSLFSAFHREVIEKKPEKFKIECLNDIKSLFTVYNQPFYAAFGNRPNDVCAYKKVGVPDYRIFTVNPKGELIQEQTKGNKSSYIRLSELVEHVFPLLCQEQCSAFVYPEYSHFNYWRDPLPNINTEDLN</sequence>
<dbReference type="GO" id="GO:0030017">
    <property type="term" value="C:sarcomere"/>
    <property type="evidence" value="ECO:0007669"/>
    <property type="project" value="UniProtKB-ARBA"/>
</dbReference>
<dbReference type="SMART" id="SM00060">
    <property type="entry name" value="FN3"/>
    <property type="match status" value="5"/>
</dbReference>
<dbReference type="SMART" id="SM00408">
    <property type="entry name" value="IGc2"/>
    <property type="match status" value="5"/>
</dbReference>
<dbReference type="GO" id="GO:0042802">
    <property type="term" value="F:identical protein binding"/>
    <property type="evidence" value="ECO:0007669"/>
    <property type="project" value="UniProtKB-ARBA"/>
</dbReference>
<gene>
    <name evidence="18" type="ORF">chiPu_0000900</name>
</gene>
<comment type="cofactor">
    <cofactor evidence="2">
        <name>Mg(2+)</name>
        <dbReference type="ChEBI" id="CHEBI:18420"/>
    </cofactor>
</comment>
<dbReference type="SMART" id="SM00409">
    <property type="entry name" value="IG"/>
    <property type="match status" value="5"/>
</dbReference>
<evidence type="ECO:0000256" key="1">
    <source>
        <dbReference type="ARBA" id="ARBA00001180"/>
    </source>
</evidence>
<comment type="caution">
    <text evidence="18">The sequence shown here is derived from an EMBL/GenBank/DDBJ whole genome shotgun (WGS) entry which is preliminary data.</text>
</comment>
<feature type="domain" description="Fibronectin type-III" evidence="17">
    <location>
        <begin position="798"/>
        <end position="897"/>
    </location>
</feature>
<reference evidence="18 19" key="1">
    <citation type="journal article" date="2018" name="Nat. Ecol. Evol.">
        <title>Shark genomes provide insights into elasmobranch evolution and the origin of vertebrates.</title>
        <authorList>
            <person name="Hara Y"/>
            <person name="Yamaguchi K"/>
            <person name="Onimaru K"/>
            <person name="Kadota M"/>
            <person name="Koyanagi M"/>
            <person name="Keeley SD"/>
            <person name="Tatsumi K"/>
            <person name="Tanaka K"/>
            <person name="Motone F"/>
            <person name="Kageyama Y"/>
            <person name="Nozu R"/>
            <person name="Adachi N"/>
            <person name="Nishimura O"/>
            <person name="Nakagawa R"/>
            <person name="Tanegashima C"/>
            <person name="Kiyatake I"/>
            <person name="Matsumoto R"/>
            <person name="Murakumo K"/>
            <person name="Nishida K"/>
            <person name="Terakita A"/>
            <person name="Kuratani S"/>
            <person name="Sato K"/>
            <person name="Hyodo S Kuraku.S."/>
        </authorList>
    </citation>
    <scope>NUCLEOTIDE SEQUENCE [LARGE SCALE GENOMIC DNA]</scope>
</reference>
<evidence type="ECO:0000256" key="8">
    <source>
        <dbReference type="ARBA" id="ARBA00022553"/>
    </source>
</evidence>
<dbReference type="PROSITE" id="PS50853">
    <property type="entry name" value="FN3"/>
    <property type="match status" value="5"/>
</dbReference>
<evidence type="ECO:0000259" key="17">
    <source>
        <dbReference type="PROSITE" id="PS50853"/>
    </source>
</evidence>
<dbReference type="FunFam" id="2.60.40.10:FF:000029">
    <property type="entry name" value="Myomesin 1"/>
    <property type="match status" value="1"/>
</dbReference>
<feature type="domain" description="Ig-like" evidence="16">
    <location>
        <begin position="252"/>
        <end position="334"/>
    </location>
</feature>
<dbReference type="InterPro" id="IPR013209">
    <property type="entry name" value="LNS2"/>
</dbReference>
<feature type="compositionally biased region" description="Polar residues" evidence="15">
    <location>
        <begin position="1838"/>
        <end position="1849"/>
    </location>
</feature>
<feature type="region of interest" description="Disordered" evidence="15">
    <location>
        <begin position="2043"/>
        <end position="2066"/>
    </location>
</feature>
<dbReference type="InterPro" id="IPR026058">
    <property type="entry name" value="LIPIN"/>
</dbReference>
<dbReference type="CDD" id="cd20951">
    <property type="entry name" value="IgI_titin_I1-like"/>
    <property type="match status" value="1"/>
</dbReference>
<evidence type="ECO:0000256" key="4">
    <source>
        <dbReference type="ARBA" id="ARBA00005476"/>
    </source>
</evidence>
<evidence type="ECO:0000256" key="7">
    <source>
        <dbReference type="ARBA" id="ARBA00022490"/>
    </source>
</evidence>
<keyword evidence="10" id="KW-0378">Hydrolase</keyword>
<keyword evidence="12" id="KW-0393">Immunoglobulin domain</keyword>
<dbReference type="PROSITE" id="PS50835">
    <property type="entry name" value="IG_LIKE"/>
    <property type="match status" value="5"/>
</dbReference>
<dbReference type="InterPro" id="IPR013783">
    <property type="entry name" value="Ig-like_fold"/>
</dbReference>
<dbReference type="FunFam" id="2.60.40.10:FF:000233">
    <property type="entry name" value="Myomesin 1"/>
    <property type="match status" value="1"/>
</dbReference>
<evidence type="ECO:0000256" key="13">
    <source>
        <dbReference type="ARBA" id="ARBA00071829"/>
    </source>
</evidence>
<feature type="compositionally biased region" description="Basic and acidic residues" evidence="15">
    <location>
        <begin position="1769"/>
        <end position="1778"/>
    </location>
</feature>
<dbReference type="InterPro" id="IPR007651">
    <property type="entry name" value="Lipin_N"/>
</dbReference>
<dbReference type="EMBL" id="BEZZ01000012">
    <property type="protein sequence ID" value="GCC22512.1"/>
    <property type="molecule type" value="Genomic_DNA"/>
</dbReference>
<dbReference type="InterPro" id="IPR036116">
    <property type="entry name" value="FN3_sf"/>
</dbReference>
<evidence type="ECO:0000256" key="12">
    <source>
        <dbReference type="ARBA" id="ARBA00023319"/>
    </source>
</evidence>
<evidence type="ECO:0000256" key="5">
    <source>
        <dbReference type="ARBA" id="ARBA00012638"/>
    </source>
</evidence>
<dbReference type="FunFam" id="2.60.40.10:FF:000069">
    <property type="entry name" value="Alpha-protein kinase 3"/>
    <property type="match status" value="1"/>
</dbReference>
<dbReference type="FunFam" id="2.60.40.10:FF:000134">
    <property type="entry name" value="Myomesin 1"/>
    <property type="match status" value="1"/>
</dbReference>
<evidence type="ECO:0000256" key="2">
    <source>
        <dbReference type="ARBA" id="ARBA00001946"/>
    </source>
</evidence>
<feature type="domain" description="Ig-like" evidence="16">
    <location>
        <begin position="1115"/>
        <end position="1183"/>
    </location>
</feature>
<dbReference type="SMART" id="SM00775">
    <property type="entry name" value="LNS2"/>
    <property type="match status" value="1"/>
</dbReference>
<feature type="domain" description="Fibronectin type-III" evidence="17">
    <location>
        <begin position="365"/>
        <end position="460"/>
    </location>
</feature>
<protein>
    <recommendedName>
        <fullName evidence="13">Myomesin-1</fullName>
        <ecNumber evidence="5">3.1.3.4</ecNumber>
    </recommendedName>
    <alternativeName>
        <fullName evidence="14">Myomesin family member 1</fullName>
    </alternativeName>
</protein>
<dbReference type="InterPro" id="IPR013098">
    <property type="entry name" value="Ig_I-set"/>
</dbReference>
<feature type="compositionally biased region" description="Basic residues" evidence="15">
    <location>
        <begin position="1999"/>
        <end position="2008"/>
    </location>
</feature>
<dbReference type="InterPro" id="IPR031315">
    <property type="entry name" value="LNS2/PITP"/>
</dbReference>
<dbReference type="Pfam" id="PF00041">
    <property type="entry name" value="fn3"/>
    <property type="match status" value="5"/>
</dbReference>
<dbReference type="GO" id="GO:0032869">
    <property type="term" value="P:cellular response to insulin stimulus"/>
    <property type="evidence" value="ECO:0007669"/>
    <property type="project" value="TreeGrafter"/>
</dbReference>
<dbReference type="CDD" id="cd00063">
    <property type="entry name" value="FN3"/>
    <property type="match status" value="5"/>
</dbReference>
<comment type="subcellular location">
    <subcellularLocation>
        <location evidence="3">Cytoplasm</location>
    </subcellularLocation>
</comment>
<dbReference type="GO" id="GO:0005789">
    <property type="term" value="C:endoplasmic reticulum membrane"/>
    <property type="evidence" value="ECO:0007669"/>
    <property type="project" value="TreeGrafter"/>
</dbReference>
<feature type="domain" description="Fibronectin type-III" evidence="17">
    <location>
        <begin position="493"/>
        <end position="589"/>
    </location>
</feature>
<dbReference type="Gene3D" id="2.60.40.10">
    <property type="entry name" value="Immunoglobulins"/>
    <property type="match status" value="12"/>
</dbReference>
<dbReference type="GO" id="GO:0005829">
    <property type="term" value="C:cytosol"/>
    <property type="evidence" value="ECO:0007669"/>
    <property type="project" value="TreeGrafter"/>
</dbReference>
<comment type="similarity">
    <text evidence="4">Belongs to the lipin family.</text>
</comment>
<evidence type="ECO:0000256" key="3">
    <source>
        <dbReference type="ARBA" id="ARBA00004496"/>
    </source>
</evidence>
<accession>A0A401RWK0</accession>
<comment type="catalytic activity">
    <reaction evidence="1">
        <text>a 1,2-diacyl-sn-glycero-3-phosphate + H2O = a 1,2-diacyl-sn-glycerol + phosphate</text>
        <dbReference type="Rhea" id="RHEA:27429"/>
        <dbReference type="ChEBI" id="CHEBI:15377"/>
        <dbReference type="ChEBI" id="CHEBI:17815"/>
        <dbReference type="ChEBI" id="CHEBI:43474"/>
        <dbReference type="ChEBI" id="CHEBI:58608"/>
        <dbReference type="EC" id="3.1.3.4"/>
    </reaction>
    <physiologicalReaction direction="left-to-right" evidence="1">
        <dbReference type="Rhea" id="RHEA:27430"/>
    </physiologicalReaction>
</comment>
<evidence type="ECO:0000259" key="16">
    <source>
        <dbReference type="PROSITE" id="PS50835"/>
    </source>
</evidence>
<dbReference type="FunFam" id="2.60.40.10:FF:000192">
    <property type="entry name" value="Myomesin 1"/>
    <property type="match status" value="1"/>
</dbReference>
<evidence type="ECO:0000256" key="10">
    <source>
        <dbReference type="ARBA" id="ARBA00022801"/>
    </source>
</evidence>
<evidence type="ECO:0000313" key="19">
    <source>
        <dbReference type="Proteomes" id="UP000287033"/>
    </source>
</evidence>
<dbReference type="GO" id="GO:0005634">
    <property type="term" value="C:nucleus"/>
    <property type="evidence" value="ECO:0007669"/>
    <property type="project" value="TreeGrafter"/>
</dbReference>
<dbReference type="EC" id="3.1.3.4" evidence="5"/>
<dbReference type="FunFam" id="2.60.40.10:FF:000467">
    <property type="entry name" value="Myomesin 1"/>
    <property type="match status" value="1"/>
</dbReference>
<dbReference type="FunFam" id="2.60.40.10:FF:000124">
    <property type="entry name" value="Myomesin 1"/>
    <property type="match status" value="1"/>
</dbReference>
<keyword evidence="9" id="KW-0677">Repeat</keyword>
<dbReference type="InterPro" id="IPR036412">
    <property type="entry name" value="HAD-like_sf"/>
</dbReference>
<dbReference type="Pfam" id="PF16876">
    <property type="entry name" value="Lipin_mid"/>
    <property type="match status" value="1"/>
</dbReference>
<dbReference type="STRING" id="137246.A0A401RWK0"/>
<keyword evidence="19" id="KW-1185">Reference proteome</keyword>
<feature type="domain" description="Ig-like" evidence="16">
    <location>
        <begin position="131"/>
        <end position="222"/>
    </location>
</feature>
<organism evidence="18 19">
    <name type="scientific">Chiloscyllium punctatum</name>
    <name type="common">Brownbanded bambooshark</name>
    <name type="synonym">Hemiscyllium punctatum</name>
    <dbReference type="NCBI Taxonomy" id="137246"/>
    <lineage>
        <taxon>Eukaryota</taxon>
        <taxon>Metazoa</taxon>
        <taxon>Chordata</taxon>
        <taxon>Craniata</taxon>
        <taxon>Vertebrata</taxon>
        <taxon>Chondrichthyes</taxon>
        <taxon>Elasmobranchii</taxon>
        <taxon>Galeomorphii</taxon>
        <taxon>Galeoidea</taxon>
        <taxon>Orectolobiformes</taxon>
        <taxon>Hemiscylliidae</taxon>
        <taxon>Chiloscyllium</taxon>
    </lineage>
</organism>
<feature type="domain" description="Fibronectin type-III" evidence="17">
    <location>
        <begin position="594"/>
        <end position="687"/>
    </location>
</feature>
<dbReference type="GO" id="GO:0008195">
    <property type="term" value="F:phosphatidate phosphatase activity"/>
    <property type="evidence" value="ECO:0007669"/>
    <property type="project" value="UniProtKB-EC"/>
</dbReference>
<keyword evidence="6" id="KW-0787">Thick filament</keyword>
<dbReference type="SUPFAM" id="SSF49265">
    <property type="entry name" value="Fibronectin type III"/>
    <property type="match status" value="3"/>
</dbReference>
<dbReference type="OrthoDB" id="8776562at2759"/>
<feature type="region of interest" description="Disordered" evidence="15">
    <location>
        <begin position="29"/>
        <end position="78"/>
    </location>
</feature>
<dbReference type="SUPFAM" id="SSF48726">
    <property type="entry name" value="Immunoglobulin"/>
    <property type="match status" value="6"/>
</dbReference>
<dbReference type="CDD" id="cd00096">
    <property type="entry name" value="Ig"/>
    <property type="match status" value="1"/>
</dbReference>
<dbReference type="Pfam" id="PF04571">
    <property type="entry name" value="Lipin_N"/>
    <property type="match status" value="1"/>
</dbReference>
<keyword evidence="8" id="KW-0597">Phosphoprotein</keyword>
<feature type="region of interest" description="Disordered" evidence="15">
    <location>
        <begin position="2179"/>
        <end position="2238"/>
    </location>
</feature>
<feature type="domain" description="Ig-like" evidence="16">
    <location>
        <begin position="1341"/>
        <end position="1421"/>
    </location>
</feature>
<proteinExistence type="inferred from homology"/>
<dbReference type="InterPro" id="IPR031703">
    <property type="entry name" value="Lipin_mid"/>
</dbReference>
<dbReference type="FunFam" id="2.60.40.10:FF:000197">
    <property type="entry name" value="Myomesin 1"/>
    <property type="match status" value="1"/>
</dbReference>
<dbReference type="GO" id="GO:0019432">
    <property type="term" value="P:triglyceride biosynthetic process"/>
    <property type="evidence" value="ECO:0007669"/>
    <property type="project" value="TreeGrafter"/>
</dbReference>
<dbReference type="GO" id="GO:0009062">
    <property type="term" value="P:fatty acid catabolic process"/>
    <property type="evidence" value="ECO:0007669"/>
    <property type="project" value="TreeGrafter"/>
</dbReference>
<dbReference type="PANTHER" id="PTHR12181:SF11">
    <property type="entry name" value="PHOSPHATIDATE PHOSPHATASE LPIN2"/>
    <property type="match status" value="1"/>
</dbReference>
<dbReference type="PANTHER" id="PTHR12181">
    <property type="entry name" value="LIPIN"/>
    <property type="match status" value="1"/>
</dbReference>
<dbReference type="Proteomes" id="UP000287033">
    <property type="component" value="Unassembled WGS sequence"/>
</dbReference>
<evidence type="ECO:0000256" key="6">
    <source>
        <dbReference type="ARBA" id="ARBA00022433"/>
    </source>
</evidence>
<dbReference type="Pfam" id="PF07679">
    <property type="entry name" value="I-set"/>
    <property type="match status" value="4"/>
</dbReference>
<keyword evidence="7" id="KW-0963">Cytoplasm</keyword>
<dbReference type="InterPro" id="IPR003599">
    <property type="entry name" value="Ig_sub"/>
</dbReference>
<evidence type="ECO:0000256" key="15">
    <source>
        <dbReference type="SAM" id="MobiDB-lite"/>
    </source>
</evidence>
<name>A0A401RWK0_CHIPU</name>
<dbReference type="GO" id="GO:0045944">
    <property type="term" value="P:positive regulation of transcription by RNA polymerase II"/>
    <property type="evidence" value="ECO:0007669"/>
    <property type="project" value="TreeGrafter"/>
</dbReference>
<dbReference type="GO" id="GO:0032982">
    <property type="term" value="C:myosin filament"/>
    <property type="evidence" value="ECO:0007669"/>
    <property type="project" value="UniProtKB-KW"/>
</dbReference>
<evidence type="ECO:0000313" key="18">
    <source>
        <dbReference type="EMBL" id="GCC22512.1"/>
    </source>
</evidence>
<dbReference type="FunFam" id="2.60.40.10:FF:002172">
    <property type="entry name" value="Myomesin 1a (skelemin)"/>
    <property type="match status" value="2"/>
</dbReference>
<dbReference type="GO" id="GO:0003713">
    <property type="term" value="F:transcription coactivator activity"/>
    <property type="evidence" value="ECO:0007669"/>
    <property type="project" value="TreeGrafter"/>
</dbReference>
<dbReference type="SUPFAM" id="SSF56784">
    <property type="entry name" value="HAD-like"/>
    <property type="match status" value="1"/>
</dbReference>
<feature type="region of interest" description="Disordered" evidence="15">
    <location>
        <begin position="1993"/>
        <end position="2012"/>
    </location>
</feature>
<dbReference type="InterPro" id="IPR003961">
    <property type="entry name" value="FN3_dom"/>
</dbReference>
<feature type="domain" description="Ig-like" evidence="16">
    <location>
        <begin position="889"/>
        <end position="982"/>
    </location>
</feature>